<dbReference type="PANTHER" id="PTHR11851">
    <property type="entry name" value="METALLOPROTEASE"/>
    <property type="match status" value="1"/>
</dbReference>
<feature type="domain" description="Peptidase M16 N-terminal" evidence="4">
    <location>
        <begin position="536"/>
        <end position="640"/>
    </location>
</feature>
<organism evidence="6 7">
    <name type="scientific">Parvularcula maris</name>
    <dbReference type="NCBI Taxonomy" id="2965077"/>
    <lineage>
        <taxon>Bacteria</taxon>
        <taxon>Pseudomonadati</taxon>
        <taxon>Pseudomonadota</taxon>
        <taxon>Alphaproteobacteria</taxon>
        <taxon>Parvularculales</taxon>
        <taxon>Parvularculaceae</taxon>
        <taxon>Parvularcula</taxon>
    </lineage>
</organism>
<keyword evidence="2" id="KW-0645">Protease</keyword>
<reference evidence="6" key="1">
    <citation type="submission" date="2022-07" db="EMBL/GenBank/DDBJ databases">
        <title>Parvularcula maris sp. nov., an algicidal bacterium isolated from seawater.</title>
        <authorList>
            <person name="Li F."/>
        </authorList>
    </citation>
    <scope>NUCLEOTIDE SEQUENCE</scope>
    <source>
        <strain evidence="6">BGMRC 0090</strain>
    </source>
</reference>
<feature type="chain" id="PRO_5040863800" evidence="3">
    <location>
        <begin position="19"/>
        <end position="957"/>
    </location>
</feature>
<keyword evidence="7" id="KW-1185">Reference proteome</keyword>
<sequence>MKKTLLLGASLLLLAGCAADNTGGTAKLEGDGTVTATTPDGFALTYEKFTLDNGLEVILHVDDSDPIVAFSTVFHVGSNREVPGRTGFAHFFEHMAFNDSENVPRGWNRLKIPEWGGNRNGGTWGDGTIYYEVVPTDAVDKILWIDSDRMGYMINTVTTEALEREKQVVKNEKRQRYDNAAYGFTSEVIKKALYPSDHPYSWTTIGQLEDLQAATLDDLREFYDRYYGASNATLAIAGDFDPAEMKEKVRYWFGEIRAGEPVSAMAPRPVTLEADKSLYWEDNFATLPELRITRPSVEEMNGDEIALDVLSQLLAGTKSSPLYQVVVEERKLAPGIAAYNSSQEIAGEFTIRVRASSGQDLDAVRAAIQEGLERFEEEGIDPDALRRIKNEQETGLYAGISTVLGKANALAAANEFNGDPAYELQKAAKLQAVTAEDIMRVYERYVKDQPAVYTSFVPKGQTELALAGAEEAEVTVEVVRNDVAAEEVSAGALAEYERTPTIADRSEPDFGELPLFTMPDIYEARVGGARLLGIESSETPLVTYDISIDHGSFRDPDDAQGRAVLLASLLNEGTASKTAGEFGNAAGLLGATIDVEASGSYTTVTVTTLERNLEETALLVEELLRTPRFTEESFDKVQRALLTGIAGQRGNPGAMANYAFQNLLYGAEHPAGQPSFGTAESVSALTLDDMRAAHEALLGGNVTLHVVGDARSRRARKALAPIPALFSGEAEELVMPAPMPPATDGRVFFIDVPGSKQSVIFAGKTVPPTTDPAFDLIDFTNEKLGGGINGDLSQTLRIEKGYTYGAYSSLSRGTYPQTFRIATNVRANATGPSLEIIDQMVREYGPTFTEEDTEITKQKIVKDNTRTYESLGAKLSMLRNISRYGESKRYLEEEQERLLAMSTEDFQRIASEYLEADEMVYVVVGDGATQSEAVSAFGGGTSTTLQPFTPYGGGSDR</sequence>
<dbReference type="PROSITE" id="PS51257">
    <property type="entry name" value="PROKAR_LIPOPROTEIN"/>
    <property type="match status" value="1"/>
</dbReference>
<dbReference type="Pfam" id="PF00675">
    <property type="entry name" value="Peptidase_M16"/>
    <property type="match status" value="2"/>
</dbReference>
<dbReference type="GO" id="GO:0046872">
    <property type="term" value="F:metal ion binding"/>
    <property type="evidence" value="ECO:0007669"/>
    <property type="project" value="InterPro"/>
</dbReference>
<evidence type="ECO:0000259" key="5">
    <source>
        <dbReference type="Pfam" id="PF05193"/>
    </source>
</evidence>
<keyword evidence="3" id="KW-0732">Signal</keyword>
<evidence type="ECO:0000313" key="7">
    <source>
        <dbReference type="Proteomes" id="UP001142610"/>
    </source>
</evidence>
<dbReference type="InterPro" id="IPR011765">
    <property type="entry name" value="Pept_M16_N"/>
</dbReference>
<name>A0A9X2RIX1_9PROT</name>
<gene>
    <name evidence="6" type="ORF">NOG11_01505</name>
</gene>
<dbReference type="Proteomes" id="UP001142610">
    <property type="component" value="Unassembled WGS sequence"/>
</dbReference>
<dbReference type="InterPro" id="IPR011249">
    <property type="entry name" value="Metalloenz_LuxS/M16"/>
</dbReference>
<evidence type="ECO:0000259" key="4">
    <source>
        <dbReference type="Pfam" id="PF00675"/>
    </source>
</evidence>
<accession>A0A9X2RIX1</accession>
<dbReference type="SUPFAM" id="SSF63411">
    <property type="entry name" value="LuxS/MPP-like metallohydrolase"/>
    <property type="match status" value="4"/>
</dbReference>
<evidence type="ECO:0000256" key="2">
    <source>
        <dbReference type="ARBA" id="ARBA00023049"/>
    </source>
</evidence>
<keyword evidence="2" id="KW-0378">Hydrolase</keyword>
<dbReference type="EMBL" id="JANIBC010000001">
    <property type="protein sequence ID" value="MCQ8184053.1"/>
    <property type="molecule type" value="Genomic_DNA"/>
</dbReference>
<dbReference type="InterPro" id="IPR050361">
    <property type="entry name" value="MPP/UQCRC_Complex"/>
</dbReference>
<dbReference type="PANTHER" id="PTHR11851:SF49">
    <property type="entry name" value="MITOCHONDRIAL-PROCESSING PEPTIDASE SUBUNIT ALPHA"/>
    <property type="match status" value="1"/>
</dbReference>
<dbReference type="InterPro" id="IPR007863">
    <property type="entry name" value="Peptidase_M16_C"/>
</dbReference>
<feature type="domain" description="Peptidase M16 C-terminal" evidence="5">
    <location>
        <begin position="685"/>
        <end position="858"/>
    </location>
</feature>
<evidence type="ECO:0000256" key="1">
    <source>
        <dbReference type="ARBA" id="ARBA00007261"/>
    </source>
</evidence>
<dbReference type="Gene3D" id="3.30.830.10">
    <property type="entry name" value="Metalloenzyme, LuxS/M16 peptidase-like"/>
    <property type="match status" value="4"/>
</dbReference>
<proteinExistence type="inferred from homology"/>
<protein>
    <submittedName>
        <fullName evidence="6">Insulinase family protein</fullName>
    </submittedName>
</protein>
<feature type="domain" description="Peptidase M16 C-terminal" evidence="5">
    <location>
        <begin position="214"/>
        <end position="390"/>
    </location>
</feature>
<dbReference type="Pfam" id="PF05193">
    <property type="entry name" value="Peptidase_M16_C"/>
    <property type="match status" value="2"/>
</dbReference>
<comment type="caution">
    <text evidence="6">The sequence shown here is derived from an EMBL/GenBank/DDBJ whole genome shotgun (WGS) entry which is preliminary data.</text>
</comment>
<keyword evidence="2" id="KW-0482">Metalloprotease</keyword>
<evidence type="ECO:0000313" key="6">
    <source>
        <dbReference type="EMBL" id="MCQ8184053.1"/>
    </source>
</evidence>
<dbReference type="AlphaFoldDB" id="A0A9X2RIX1"/>
<dbReference type="RefSeq" id="WP_256617859.1">
    <property type="nucleotide sequence ID" value="NZ_JANIBC010000001.1"/>
</dbReference>
<feature type="domain" description="Peptidase M16 N-terminal" evidence="4">
    <location>
        <begin position="58"/>
        <end position="173"/>
    </location>
</feature>
<comment type="similarity">
    <text evidence="1">Belongs to the peptidase M16 family.</text>
</comment>
<feature type="signal peptide" evidence="3">
    <location>
        <begin position="1"/>
        <end position="18"/>
    </location>
</feature>
<evidence type="ECO:0000256" key="3">
    <source>
        <dbReference type="SAM" id="SignalP"/>
    </source>
</evidence>